<keyword evidence="3" id="KW-0645">Protease</keyword>
<dbReference type="EMBL" id="CP011393">
    <property type="protein sequence ID" value="ANE40744.1"/>
    <property type="molecule type" value="Genomic_DNA"/>
</dbReference>
<dbReference type="KEGG" id="fng:JM64_00910"/>
<organism evidence="2 5">
    <name type="scientific">Fervidobacterium pennivorans</name>
    <dbReference type="NCBI Taxonomy" id="93466"/>
    <lineage>
        <taxon>Bacteria</taxon>
        <taxon>Thermotogati</taxon>
        <taxon>Thermotogota</taxon>
        <taxon>Thermotogae</taxon>
        <taxon>Thermotogales</taxon>
        <taxon>Fervidobacteriaceae</taxon>
        <taxon>Fervidobacterium</taxon>
    </lineage>
</organism>
<dbReference type="PATRIC" id="fig|93466.3.peg.229"/>
<dbReference type="EMBL" id="DSZT01000169">
    <property type="protein sequence ID" value="HGU42349.1"/>
    <property type="molecule type" value="Genomic_DNA"/>
</dbReference>
<evidence type="ECO:0000313" key="3">
    <source>
        <dbReference type="EMBL" id="HGQ76540.1"/>
    </source>
</evidence>
<evidence type="ECO:0000313" key="4">
    <source>
        <dbReference type="EMBL" id="HGU42349.1"/>
    </source>
</evidence>
<dbReference type="GO" id="GO:0006508">
    <property type="term" value="P:proteolysis"/>
    <property type="evidence" value="ECO:0007669"/>
    <property type="project" value="UniProtKB-KW"/>
</dbReference>
<dbReference type="Proteomes" id="UP000077096">
    <property type="component" value="Chromosome"/>
</dbReference>
<evidence type="ECO:0000313" key="5">
    <source>
        <dbReference type="Proteomes" id="UP000077096"/>
    </source>
</evidence>
<reference evidence="2 5" key="1">
    <citation type="submission" date="2014-08" db="EMBL/GenBank/DDBJ databases">
        <title>Fervidobacterium pennivorans DYC genome.</title>
        <authorList>
            <person name="Wushke S."/>
        </authorList>
    </citation>
    <scope>NUCLEOTIDE SEQUENCE [LARGE SCALE GENOMIC DNA]</scope>
    <source>
        <strain evidence="2 5">DYC</strain>
    </source>
</reference>
<gene>
    <name evidence="4" type="ORF">ENT72_05480</name>
    <name evidence="3" type="ORF">ENU12_01145</name>
    <name evidence="2" type="ORF">JM64_00910</name>
</gene>
<protein>
    <submittedName>
        <fullName evidence="3">Protease complex subunit PrcB family protein</fullName>
    </submittedName>
</protein>
<dbReference type="OrthoDB" id="47494at2"/>
<feature type="domain" description="PrcB C-terminal" evidence="1">
    <location>
        <begin position="190"/>
        <end position="249"/>
    </location>
</feature>
<keyword evidence="3" id="KW-0378">Hydrolase</keyword>
<dbReference type="GO" id="GO:0008233">
    <property type="term" value="F:peptidase activity"/>
    <property type="evidence" value="ECO:0007669"/>
    <property type="project" value="UniProtKB-KW"/>
</dbReference>
<dbReference type="EMBL" id="DTBH01000029">
    <property type="protein sequence ID" value="HGQ76540.1"/>
    <property type="molecule type" value="Genomic_DNA"/>
</dbReference>
<name>A0A172T1B1_FERPE</name>
<dbReference type="InterPro" id="IPR025748">
    <property type="entry name" value="PrcB_C_dom"/>
</dbReference>
<evidence type="ECO:0000259" key="1">
    <source>
        <dbReference type="Pfam" id="PF14343"/>
    </source>
</evidence>
<evidence type="ECO:0000313" key="2">
    <source>
        <dbReference type="EMBL" id="ANE40744.1"/>
    </source>
</evidence>
<dbReference type="AlphaFoldDB" id="A0A172T1B1"/>
<accession>A0A172T1B1</accession>
<proteinExistence type="predicted"/>
<reference evidence="3" key="2">
    <citation type="journal article" date="2020" name="mSystems">
        <title>Genome- and Community-Level Interaction Insights into Carbon Utilization and Element Cycling Functions of Hydrothermarchaeota in Hydrothermal Sediment.</title>
        <authorList>
            <person name="Zhou Z."/>
            <person name="Liu Y."/>
            <person name="Xu W."/>
            <person name="Pan J."/>
            <person name="Luo Z.H."/>
            <person name="Li M."/>
        </authorList>
    </citation>
    <scope>NUCLEOTIDE SEQUENCE [LARGE SCALE GENOMIC DNA]</scope>
    <source>
        <strain evidence="4">SpSt-604</strain>
        <strain evidence="3">SpSt-640</strain>
    </source>
</reference>
<sequence>MRTKRTQGIICLLIVLAITVVFSVLSFAQGIELFVKKLTTTLPEYLFKSVGTKTFSVQYIKLFEDDESKGYILKAWVFQPLSTQQANTFFKIRAVSFDGKKEYTEEIAGIRDKNYIRLPLILVILPAKYTLYVNSQVVEQPKPTTGGEISVPIYGDKESANIKILVRTQAGYRVISEGEEVSKDDIVLLQVIAGTFPTGGYRIELNEPDIVYPVGKNPGKITVTGTFYKPGPGDMVTQAFTTPTKTIELGKFPSGMYEVIVDIKNLGEFRAVFNVK</sequence>
<dbReference type="Pfam" id="PF14343">
    <property type="entry name" value="PrcB_C"/>
    <property type="match status" value="1"/>
</dbReference>